<dbReference type="EMBL" id="CP081869">
    <property type="protein sequence ID" value="QZO01892.1"/>
    <property type="molecule type" value="Genomic_DNA"/>
</dbReference>
<dbReference type="Pfam" id="PF13670">
    <property type="entry name" value="PepSY_2"/>
    <property type="match status" value="1"/>
</dbReference>
<dbReference type="Proteomes" id="UP000825701">
    <property type="component" value="Chromosome"/>
</dbReference>
<dbReference type="Pfam" id="PF03413">
    <property type="entry name" value="PepSY"/>
    <property type="match status" value="1"/>
</dbReference>
<feature type="signal peptide" evidence="1">
    <location>
        <begin position="1"/>
        <end position="28"/>
    </location>
</feature>
<dbReference type="RefSeq" id="WP_261405248.1">
    <property type="nucleotide sequence ID" value="NZ_CP081869.1"/>
</dbReference>
<organism evidence="4 5">
    <name type="scientific">Chenggangzhangella methanolivorans</name>
    <dbReference type="NCBI Taxonomy" id="1437009"/>
    <lineage>
        <taxon>Bacteria</taxon>
        <taxon>Pseudomonadati</taxon>
        <taxon>Pseudomonadota</taxon>
        <taxon>Alphaproteobacteria</taxon>
        <taxon>Hyphomicrobiales</taxon>
        <taxon>Methylopilaceae</taxon>
        <taxon>Chenggangzhangella</taxon>
    </lineage>
</organism>
<evidence type="ECO:0000256" key="1">
    <source>
        <dbReference type="SAM" id="SignalP"/>
    </source>
</evidence>
<protein>
    <submittedName>
        <fullName evidence="4">PepSY domain-containing protein</fullName>
    </submittedName>
</protein>
<sequence>MSAVRIPFLAGLALAAGLGGVFASPALADSSAAQNAKVGIAQAIEAAEKAGMGKATEADFDDDGGGRWEVKVLAEGGNKLTEFHVDPNSGQVTGQEEQTFEKYFVMLKPENFQKAQVQLKDAIAAAEAMVKGKATSAEVERDGEAVAYEIDVATADGDKDVKVDAMGKATPD</sequence>
<feature type="chain" id="PRO_5038914660" evidence="1">
    <location>
        <begin position="29"/>
        <end position="172"/>
    </location>
</feature>
<evidence type="ECO:0000259" key="3">
    <source>
        <dbReference type="Pfam" id="PF13670"/>
    </source>
</evidence>
<proteinExistence type="predicted"/>
<accession>A0A9E6UMN1</accession>
<feature type="domain" description="PepSY" evidence="2">
    <location>
        <begin position="119"/>
        <end position="165"/>
    </location>
</feature>
<evidence type="ECO:0000313" key="4">
    <source>
        <dbReference type="EMBL" id="QZO01892.1"/>
    </source>
</evidence>
<feature type="domain" description="PepSY" evidence="3">
    <location>
        <begin position="19"/>
        <end position="95"/>
    </location>
</feature>
<reference evidence="4" key="1">
    <citation type="submission" date="2021-08" db="EMBL/GenBank/DDBJ databases">
        <authorList>
            <person name="Zhang H."/>
            <person name="Xu M."/>
            <person name="Yu Z."/>
            <person name="Yang L."/>
            <person name="Cai Y."/>
        </authorList>
    </citation>
    <scope>NUCLEOTIDE SEQUENCE</scope>
    <source>
        <strain evidence="4">CHL1</strain>
    </source>
</reference>
<evidence type="ECO:0000313" key="5">
    <source>
        <dbReference type="Proteomes" id="UP000825701"/>
    </source>
</evidence>
<name>A0A9E6UMN1_9HYPH</name>
<evidence type="ECO:0000259" key="2">
    <source>
        <dbReference type="Pfam" id="PF03413"/>
    </source>
</evidence>
<keyword evidence="1" id="KW-0732">Signal</keyword>
<dbReference type="Gene3D" id="3.10.450.40">
    <property type="match status" value="2"/>
</dbReference>
<dbReference type="InterPro" id="IPR025711">
    <property type="entry name" value="PepSY"/>
</dbReference>
<dbReference type="KEGG" id="cmet:K6K41_11460"/>
<keyword evidence="5" id="KW-1185">Reference proteome</keyword>
<gene>
    <name evidence="4" type="ORF">K6K41_11460</name>
</gene>
<dbReference type="AlphaFoldDB" id="A0A9E6UMN1"/>